<keyword evidence="3" id="KW-1185">Reference proteome</keyword>
<dbReference type="GO" id="GO:0016787">
    <property type="term" value="F:hydrolase activity"/>
    <property type="evidence" value="ECO:0007669"/>
    <property type="project" value="UniProtKB-KW"/>
</dbReference>
<dbReference type="AlphaFoldDB" id="A0A9E7EC33"/>
<dbReference type="PANTHER" id="PTHR43689:SF8">
    <property type="entry name" value="ALPHA_BETA-HYDROLASES SUPERFAMILY PROTEIN"/>
    <property type="match status" value="1"/>
</dbReference>
<evidence type="ECO:0000313" key="2">
    <source>
        <dbReference type="EMBL" id="URD74500.1"/>
    </source>
</evidence>
<gene>
    <name evidence="2" type="ORF">MUK42_36586</name>
</gene>
<dbReference type="SUPFAM" id="SSF53474">
    <property type="entry name" value="alpha/beta-Hydrolases"/>
    <property type="match status" value="1"/>
</dbReference>
<proteinExistence type="predicted"/>
<evidence type="ECO:0000259" key="1">
    <source>
        <dbReference type="Pfam" id="PF12697"/>
    </source>
</evidence>
<feature type="domain" description="AB hydrolase-1" evidence="1">
    <location>
        <begin position="79"/>
        <end position="326"/>
    </location>
</feature>
<dbReference type="Proteomes" id="UP001055439">
    <property type="component" value="Chromosome 1"/>
</dbReference>
<dbReference type="EMBL" id="CP097502">
    <property type="protein sequence ID" value="URD74500.1"/>
    <property type="molecule type" value="Genomic_DNA"/>
</dbReference>
<dbReference type="Gene3D" id="3.40.50.1820">
    <property type="entry name" value="alpha/beta hydrolase"/>
    <property type="match status" value="1"/>
</dbReference>
<dbReference type="PANTHER" id="PTHR43689">
    <property type="entry name" value="HYDROLASE"/>
    <property type="match status" value="1"/>
</dbReference>
<dbReference type="InterPro" id="IPR000073">
    <property type="entry name" value="AB_hydrolase_1"/>
</dbReference>
<organism evidence="2 3">
    <name type="scientific">Musa troglodytarum</name>
    <name type="common">fe'i banana</name>
    <dbReference type="NCBI Taxonomy" id="320322"/>
    <lineage>
        <taxon>Eukaryota</taxon>
        <taxon>Viridiplantae</taxon>
        <taxon>Streptophyta</taxon>
        <taxon>Embryophyta</taxon>
        <taxon>Tracheophyta</taxon>
        <taxon>Spermatophyta</taxon>
        <taxon>Magnoliopsida</taxon>
        <taxon>Liliopsida</taxon>
        <taxon>Zingiberales</taxon>
        <taxon>Musaceae</taxon>
        <taxon>Musa</taxon>
    </lineage>
</organism>
<accession>A0A9E7EC33</accession>
<dbReference type="Pfam" id="PF12697">
    <property type="entry name" value="Abhydrolase_6"/>
    <property type="match status" value="1"/>
</dbReference>
<evidence type="ECO:0000313" key="3">
    <source>
        <dbReference type="Proteomes" id="UP001055439"/>
    </source>
</evidence>
<sequence length="340" mass="37564">MPSLLVTSTTSAAIPRVSIRVSVNGFPAFLPKEVDKIRDPFARDMAKRIERLPVKISFSTSSIMSSCVKPLQERGTEPVVLLHGFDSSCLEWRYSYPLLEGAGLDTWAVDILGWGFSDLRVSLFKLIHAILMEMLPPCNVAASVSSYTRYNVFIFLWRTYIARPMVLVGPSLGASVALDFVANHPETVSKLVMIDASVYAEGTGNLAKLPRIVAYAGVSILKSIPLRFYVNSLALNNVSLQSSWDSMNAGRLHCLQPWWEDATVDFMLSGGYDVQNHVKQIKQETLIIWGQDDQIVSSKLALRLHHELPDSTLVQIPGCGHIPHVEARVGGPVHSEVYSA</sequence>
<keyword evidence="2" id="KW-0378">Hydrolase</keyword>
<reference evidence="2" key="1">
    <citation type="submission" date="2022-05" db="EMBL/GenBank/DDBJ databases">
        <title>The Musa troglodytarum L. genome provides insights into the mechanism of non-climacteric behaviour and enrichment of carotenoids.</title>
        <authorList>
            <person name="Wang J."/>
        </authorList>
    </citation>
    <scope>NUCLEOTIDE SEQUENCE</scope>
    <source>
        <tissue evidence="2">Leaf</tissue>
    </source>
</reference>
<dbReference type="OrthoDB" id="6431331at2759"/>
<dbReference type="InterPro" id="IPR029058">
    <property type="entry name" value="AB_hydrolase_fold"/>
</dbReference>
<protein>
    <submittedName>
        <fullName evidence="2">Alpha/beta hydrolase fold</fullName>
    </submittedName>
</protein>
<name>A0A9E7EC33_9LILI</name>